<organism evidence="2 3">
    <name type="scientific">Lautropia dentalis</name>
    <dbReference type="NCBI Taxonomy" id="2490857"/>
    <lineage>
        <taxon>Bacteria</taxon>
        <taxon>Pseudomonadati</taxon>
        <taxon>Pseudomonadota</taxon>
        <taxon>Betaproteobacteria</taxon>
        <taxon>Burkholderiales</taxon>
        <taxon>Burkholderiaceae</taxon>
        <taxon>Lautropia</taxon>
    </lineage>
</organism>
<proteinExistence type="predicted"/>
<evidence type="ECO:0000313" key="3">
    <source>
        <dbReference type="Proteomes" id="UP000270261"/>
    </source>
</evidence>
<name>A0A3R8NTE5_9BURK</name>
<gene>
    <name evidence="2" type="ORF">EHV23_04250</name>
</gene>
<accession>A0A3R8NTE5</accession>
<evidence type="ECO:0000313" key="2">
    <source>
        <dbReference type="EMBL" id="RRN45420.1"/>
    </source>
</evidence>
<keyword evidence="3" id="KW-1185">Reference proteome</keyword>
<feature type="compositionally biased region" description="Polar residues" evidence="1">
    <location>
        <begin position="1"/>
        <end position="13"/>
    </location>
</feature>
<dbReference type="EMBL" id="RRUE01000001">
    <property type="protein sequence ID" value="RRN45420.1"/>
    <property type="molecule type" value="Genomic_DNA"/>
</dbReference>
<comment type="caution">
    <text evidence="2">The sequence shown here is derived from an EMBL/GenBank/DDBJ whole genome shotgun (WGS) entry which is preliminary data.</text>
</comment>
<sequence length="144" mass="16105">MGSQFRSTSSSGHASVRAGFTGDNDRFEKIAHGRNPIPALVEMIRDYPRDALEFFGQSLYGKLSSSDRATVIDTRVLRALCNEVPKYDLDGAVRLERADGSVDLVLISFEDRTNRVERHQLHLYVEAALKLDEKARIVPMAVVL</sequence>
<dbReference type="Proteomes" id="UP000270261">
    <property type="component" value="Unassembled WGS sequence"/>
</dbReference>
<evidence type="ECO:0000256" key="1">
    <source>
        <dbReference type="SAM" id="MobiDB-lite"/>
    </source>
</evidence>
<feature type="region of interest" description="Disordered" evidence="1">
    <location>
        <begin position="1"/>
        <end position="20"/>
    </location>
</feature>
<reference evidence="2 3" key="1">
    <citation type="submission" date="2018-11" db="EMBL/GenBank/DDBJ databases">
        <title>Genome sequencing of Lautropia sp. KCOM 2505 (= ChDC F240).</title>
        <authorList>
            <person name="Kook J.-K."/>
            <person name="Park S.-N."/>
            <person name="Lim Y.K."/>
        </authorList>
    </citation>
    <scope>NUCLEOTIDE SEQUENCE [LARGE SCALE GENOMIC DNA]</scope>
    <source>
        <strain evidence="2 3">KCOM 2505</strain>
    </source>
</reference>
<dbReference type="RefSeq" id="WP_125094849.1">
    <property type="nucleotide sequence ID" value="NZ_RRUE01000001.1"/>
</dbReference>
<evidence type="ECO:0008006" key="4">
    <source>
        <dbReference type="Google" id="ProtNLM"/>
    </source>
</evidence>
<protein>
    <recommendedName>
        <fullName evidence="4">Rpn family recombination-promoting nuclease/putative transposase</fullName>
    </recommendedName>
</protein>
<dbReference type="AlphaFoldDB" id="A0A3R8NTE5"/>